<feature type="compositionally biased region" description="Low complexity" evidence="8">
    <location>
        <begin position="1845"/>
        <end position="1860"/>
    </location>
</feature>
<evidence type="ECO:0000256" key="4">
    <source>
        <dbReference type="ARBA" id="ARBA00023157"/>
    </source>
</evidence>
<dbReference type="Gene3D" id="2.10.70.10">
    <property type="entry name" value="Complement Module, domain 1"/>
    <property type="match status" value="4"/>
</dbReference>
<dbReference type="InterPro" id="IPR000742">
    <property type="entry name" value="EGF"/>
</dbReference>
<accession>A0A2B4R8G4</accession>
<dbReference type="SMART" id="SM00135">
    <property type="entry name" value="LY"/>
    <property type="match status" value="17"/>
</dbReference>
<dbReference type="SUPFAM" id="SSF57535">
    <property type="entry name" value="Complement control module/SCR domain"/>
    <property type="match status" value="3"/>
</dbReference>
<dbReference type="InterPro" id="IPR035976">
    <property type="entry name" value="Sushi/SCR/CCP_sf"/>
</dbReference>
<dbReference type="SMART" id="SM00032">
    <property type="entry name" value="CCP"/>
    <property type="match status" value="4"/>
</dbReference>
<feature type="domain" description="Sushi" evidence="9">
    <location>
        <begin position="2110"/>
        <end position="2173"/>
    </location>
</feature>
<keyword evidence="11" id="KW-1185">Reference proteome</keyword>
<sequence length="2196" mass="246752">MNEKLATLCSTSCLLVSNTTDIFTVDFQTSTINPVISGLKSAAVIDVHFGLGLVFWSDVTELNIKRLHIDTDNKTTIISNIGVCHGLAVEWRTFRLFWTDKTNNSISVSDLDGNNQHVIISVGLDEPRGIALDPDNNFMFLTNWGVNPKIERATLSGNQRVAIVTKNLYQPNGIDLDKGNRRIFWVDAGLDRVESIDYNGDNKTVLFRQSGLHPFGVAFVPPFLFFTDWHTSREVHKLDALTGEVLRSYSINGGQPMGVVAYNGFRQPSASSPCSSNNGGCSHFCVPKNSSHECLCPTGLAVKKNGKMCEESCRNVSHCHRQQSFSGLHSPGRSDYTFTEISRFILFTDAAAKSTNIISLDVNYLVSKTLFRFRVGHLPIASDFDPVEDRVYWTDVGQGRIMSAFRNASSVKTMYFCNVLTPEGLAIDRVGRNVYWTDTGTDRIEVGHLDGTKRKVVFKDGLDKPRAIVLDEINGLMYWTDWGNNPKIERAEMDGSGRKSIVTESIVWPNGLTIDHATNHLYRADAYLNTIEMSDLNGGNRQVIISTAAKIHPFGLTLYKNLLLWTDWNKNSILSYNLTSAKQETVVPDLQRPTDIHVYNASTSYSDMFYEAKSKKFMIFAEAYTGEIYSVAISVSEGPCEPLETRRNMYIYSPEAVDYDPFEGKVYWTDVSRGLVARAFPNGSSVEVVAEHDVWTPRGLAIDSVGRNIYWTDDKIEVARLDGSSRRSLVKLNLESPNAIMLDIAERKMFWVNGMLPSKIEQAYMDGSSREVLVIPALSWVLSLALDHSSRILYWYDMMLQKIERVDFQGNNRMVILDLSSDDSQPFGLALSDNVMYWSDRKNRRSTSCSNFNGNCSHLCLPNPSGHRCFCPEGVDLEPNDPFTCQRVINCSKLVVDPGDPLRMSSCGNTYGAQCNFSCSNGYRINGTSSLTCVTRGDSPSGFWDKRLPTCHEQMDFIEIRVFSLKLSENPPLENNQFTGVAFGDQSNHGSIHRLEMESQPTDSSVILEKLEPVNSPRQNSKESNVPKVTAGSSTSSIRKELGRDNFGIKSKQERGIKLGVRETVLDTNSRVERVYYLYCFTDPKLNPSTPLQVFVEHSTAARSMEKFNLSYSTKNIPLPSRNDYLQRLIEKTSQFLNRMRWKAHFVLDPNNSPTSKENYVFKSSKNPPPIEELKDFEDDMFKMIQSVKFKQVNSYFLNKLKEDTNHTKNEPKLLVPAEKTTSFYKLEPAEYNDLLEKKRNKILQESPPHNNSAIHKTNKDIATKLQIDDRIDTTANKDAFITLKDHKPNFPNKPTCCLINLTKSKIGKVSKEILDRINTNIARKSNFNLWKNTSAVINWFPCIDNKNNSNFICFDIEEFYPSISLDLLNKALNFASDFDNNTADERNIHDKSSILIHKQQPWQKKATLHFTVAIFVVIGFYKASFHHAIEGVIKKPFSDRPYSMKIPWWILPLSALWIYKQRTNLCEASSPCSLNNGGCSQHCVPQNSRHECQCLTGLPEEKDGKTCEDKVNKLILFTDAEANSANIIFLGANYSVSRTLFKDPDSDFLVALDFDRVQDRVYWTDESRGRIMSAFRNGSSAKILYFCNVLRPVGLAIDHVGRNVYWTDAGTDRIEIGRLDGTKRKVLFKDGLNEPGAIVLDEKNGGSGSVSVSSDEVVVVVVLRKNTVKYNGKHYKQLHGTAMGSPVSVVIAEIVMQNIEERALSTCRQTIPLWLRYVDDTFTAVRHDEIDAFHNHLNEQNTDIQFTREVEENGKLPFLDCLVSHNDNSLRTTVYRKPTHTDRLLDESSYNPTSHKATTIRTLTRRAQLVCDSTDSLSDENKYLHRVFTKNNYNNDFIRRNTHRPTTTTETNDTATPTTTATIPYIKGMSENISRILLPFNIRVAHKPITTLRQLLTNVKDKDEPRNRQGTIYKINCSDCQASYIGETGRNLTTRLTEHRRATRKGSNMTAQNTLECSDFLLPLPGGLKCACPKTDGKSCDNASVSRCPQLCAPYNGSLQSCSNLPGQTCRFSCDKGYLPMGSATRTCRDNGTWSGAETQCNVINCSKLMVSQGGPLRMSSCGNHYGAKCNFSCPIGHLLKGSSSLTCVTQKGSPSGSWDKPLPTCHAVICGPLIPPTNVTISPASCLTSSRYNQTCIFSCQTSRYVLIGCSSRVCSNDGSWTGSNNARCRRKLMLQVETKRNKAKMETKKGNES</sequence>
<dbReference type="FunFam" id="2.120.10.30:FF:000241">
    <property type="entry name" value="Low-density lipoprotein receptor-related protein 6"/>
    <property type="match status" value="2"/>
</dbReference>
<dbReference type="Pfam" id="PF14670">
    <property type="entry name" value="FXa_inhibition"/>
    <property type="match status" value="1"/>
</dbReference>
<evidence type="ECO:0000313" key="11">
    <source>
        <dbReference type="Proteomes" id="UP000225706"/>
    </source>
</evidence>
<keyword evidence="5" id="KW-0325">Glycoprotein</keyword>
<keyword evidence="10" id="KW-0449">Lipoprotein</keyword>
<dbReference type="Pfam" id="PF26215">
    <property type="entry name" value="HTH_animal"/>
    <property type="match status" value="1"/>
</dbReference>
<feature type="repeat" description="LDL-receptor class B" evidence="7">
    <location>
        <begin position="747"/>
        <end position="790"/>
    </location>
</feature>
<feature type="repeat" description="LDL-receptor class B" evidence="7">
    <location>
        <begin position="1603"/>
        <end position="1645"/>
    </location>
</feature>
<dbReference type="InterPro" id="IPR011042">
    <property type="entry name" value="6-blade_b-propeller_TolB-like"/>
</dbReference>
<dbReference type="InterPro" id="IPR050778">
    <property type="entry name" value="Cueball_EGF_LRP_Nidogen"/>
</dbReference>
<dbReference type="Proteomes" id="UP000225706">
    <property type="component" value="Unassembled WGS sequence"/>
</dbReference>
<dbReference type="PANTHER" id="PTHR46513">
    <property type="entry name" value="VITELLOGENIN RECEPTOR-LIKE PROTEIN-RELATED-RELATED"/>
    <property type="match status" value="1"/>
</dbReference>
<dbReference type="CDD" id="cd00304">
    <property type="entry name" value="RT_like"/>
    <property type="match status" value="1"/>
</dbReference>
<keyword evidence="3" id="KW-0677">Repeat</keyword>
<proteinExistence type="predicted"/>
<comment type="caution">
    <text evidence="6">Lacks conserved residue(s) required for the propagation of feature annotation.</text>
</comment>
<feature type="repeat" description="LDL-receptor class B" evidence="7">
    <location>
        <begin position="389"/>
        <end position="431"/>
    </location>
</feature>
<evidence type="ECO:0000259" key="9">
    <source>
        <dbReference type="PROSITE" id="PS50923"/>
    </source>
</evidence>
<feature type="repeat" description="LDL-receptor class B" evidence="7">
    <location>
        <begin position="181"/>
        <end position="223"/>
    </location>
</feature>
<dbReference type="OrthoDB" id="406096at2759"/>
<dbReference type="PROSITE" id="PS51120">
    <property type="entry name" value="LDLRB"/>
    <property type="match status" value="10"/>
</dbReference>
<feature type="region of interest" description="Disordered" evidence="8">
    <location>
        <begin position="1839"/>
        <end position="1860"/>
    </location>
</feature>
<feature type="domain" description="Sushi" evidence="9">
    <location>
        <begin position="889"/>
        <end position="953"/>
    </location>
</feature>
<dbReference type="SMART" id="SM00181">
    <property type="entry name" value="EGF"/>
    <property type="match status" value="3"/>
</dbReference>
<evidence type="ECO:0000256" key="1">
    <source>
        <dbReference type="ARBA" id="ARBA00022536"/>
    </source>
</evidence>
<dbReference type="FunFam" id="2.120.10.30:FF:000132">
    <property type="entry name" value="Uncharacterized protein"/>
    <property type="match status" value="1"/>
</dbReference>
<feature type="repeat" description="LDL-receptor class B" evidence="7">
    <location>
        <begin position="664"/>
        <end position="706"/>
    </location>
</feature>
<keyword evidence="6" id="KW-0768">Sushi</keyword>
<evidence type="ECO:0000256" key="8">
    <source>
        <dbReference type="SAM" id="MobiDB-lite"/>
    </source>
</evidence>
<feature type="repeat" description="LDL-receptor class B" evidence="7">
    <location>
        <begin position="791"/>
        <end position="835"/>
    </location>
</feature>
<dbReference type="InterPro" id="IPR009030">
    <property type="entry name" value="Growth_fac_rcpt_cys_sf"/>
</dbReference>
<evidence type="ECO:0000256" key="6">
    <source>
        <dbReference type="PROSITE-ProRule" id="PRU00302"/>
    </source>
</evidence>
<feature type="repeat" description="LDL-receptor class B" evidence="7">
    <location>
        <begin position="475"/>
        <end position="518"/>
    </location>
</feature>
<feature type="region of interest" description="Disordered" evidence="8">
    <location>
        <begin position="1012"/>
        <end position="1037"/>
    </location>
</feature>
<dbReference type="CDD" id="cd00033">
    <property type="entry name" value="CCP"/>
    <property type="match status" value="4"/>
</dbReference>
<name>A0A2B4R8G4_STYPI</name>
<dbReference type="PANTHER" id="PTHR46513:SF13">
    <property type="entry name" value="EGF-LIKE DOMAIN-CONTAINING PROTEIN"/>
    <property type="match status" value="1"/>
</dbReference>
<dbReference type="InterPro" id="IPR000436">
    <property type="entry name" value="Sushi_SCR_CCP_dom"/>
</dbReference>
<evidence type="ECO:0000256" key="5">
    <source>
        <dbReference type="ARBA" id="ARBA00023180"/>
    </source>
</evidence>
<dbReference type="Pfam" id="PF00058">
    <property type="entry name" value="Ldl_recept_b"/>
    <property type="match status" value="6"/>
</dbReference>
<keyword evidence="10" id="KW-0675">Receptor</keyword>
<feature type="repeat" description="LDL-receptor class B" evidence="7">
    <location>
        <begin position="432"/>
        <end position="474"/>
    </location>
</feature>
<evidence type="ECO:0000313" key="10">
    <source>
        <dbReference type="EMBL" id="PFX13119.1"/>
    </source>
</evidence>
<feature type="repeat" description="LDL-receptor class B" evidence="7">
    <location>
        <begin position="1560"/>
        <end position="1602"/>
    </location>
</feature>
<dbReference type="InterPro" id="IPR058912">
    <property type="entry name" value="HTH_animal"/>
</dbReference>
<dbReference type="SUPFAM" id="SSF57196">
    <property type="entry name" value="EGF/Laminin"/>
    <property type="match status" value="1"/>
</dbReference>
<feature type="disulfide bond" evidence="6">
    <location>
        <begin position="2015"/>
        <end position="2042"/>
    </location>
</feature>
<protein>
    <submittedName>
        <fullName evidence="10">Low-density lipoprotein receptor-related protein 6</fullName>
    </submittedName>
</protein>
<reference evidence="11" key="1">
    <citation type="journal article" date="2017" name="bioRxiv">
        <title>Comparative analysis of the genomes of Stylophora pistillata and Acropora digitifera provides evidence for extensive differences between species of corals.</title>
        <authorList>
            <person name="Voolstra C.R."/>
            <person name="Li Y."/>
            <person name="Liew Y.J."/>
            <person name="Baumgarten S."/>
            <person name="Zoccola D."/>
            <person name="Flot J.-F."/>
            <person name="Tambutte S."/>
            <person name="Allemand D."/>
            <person name="Aranda M."/>
        </authorList>
    </citation>
    <scope>NUCLEOTIDE SEQUENCE [LARGE SCALE GENOMIC DNA]</scope>
</reference>
<keyword evidence="1" id="KW-0245">EGF-like domain</keyword>
<dbReference type="SUPFAM" id="SSF101898">
    <property type="entry name" value="NHL repeat"/>
    <property type="match status" value="1"/>
</dbReference>
<dbReference type="Pfam" id="PF00084">
    <property type="entry name" value="Sushi"/>
    <property type="match status" value="3"/>
</dbReference>
<dbReference type="EMBL" id="LSMT01001065">
    <property type="protein sequence ID" value="PFX13119.1"/>
    <property type="molecule type" value="Genomic_DNA"/>
</dbReference>
<dbReference type="SUPFAM" id="SSF63825">
    <property type="entry name" value="YWTD domain"/>
    <property type="match status" value="3"/>
</dbReference>
<dbReference type="InterPro" id="IPR000033">
    <property type="entry name" value="LDLR_classB_rpt"/>
</dbReference>
<feature type="domain" description="Sushi" evidence="9">
    <location>
        <begin position="1987"/>
        <end position="2044"/>
    </location>
</feature>
<dbReference type="Gene3D" id="2.10.25.10">
    <property type="entry name" value="Laminin"/>
    <property type="match status" value="1"/>
</dbReference>
<organism evidence="10 11">
    <name type="scientific">Stylophora pistillata</name>
    <name type="common">Smooth cauliflower coral</name>
    <dbReference type="NCBI Taxonomy" id="50429"/>
    <lineage>
        <taxon>Eukaryota</taxon>
        <taxon>Metazoa</taxon>
        <taxon>Cnidaria</taxon>
        <taxon>Anthozoa</taxon>
        <taxon>Hexacorallia</taxon>
        <taxon>Scleractinia</taxon>
        <taxon>Astrocoeniina</taxon>
        <taxon>Pocilloporidae</taxon>
        <taxon>Stylophora</taxon>
    </lineage>
</organism>
<evidence type="ECO:0000256" key="3">
    <source>
        <dbReference type="ARBA" id="ARBA00022737"/>
    </source>
</evidence>
<evidence type="ECO:0000256" key="7">
    <source>
        <dbReference type="PROSITE-ProRule" id="PRU00461"/>
    </source>
</evidence>
<comment type="caution">
    <text evidence="10">The sequence shown here is derived from an EMBL/GenBank/DDBJ whole genome shotgun (WGS) entry which is preliminary data.</text>
</comment>
<keyword evidence="2" id="KW-0732">Signal</keyword>
<evidence type="ECO:0000256" key="2">
    <source>
        <dbReference type="ARBA" id="ARBA00022729"/>
    </source>
</evidence>
<dbReference type="Gene3D" id="2.120.10.30">
    <property type="entry name" value="TolB, C-terminal domain"/>
    <property type="match status" value="4"/>
</dbReference>
<feature type="repeat" description="LDL-receptor class B" evidence="7">
    <location>
        <begin position="94"/>
        <end position="136"/>
    </location>
</feature>
<feature type="domain" description="Sushi" evidence="9">
    <location>
        <begin position="2045"/>
        <end position="2109"/>
    </location>
</feature>
<dbReference type="SUPFAM" id="SSF57184">
    <property type="entry name" value="Growth factor receptor domain"/>
    <property type="match status" value="1"/>
</dbReference>
<gene>
    <name evidence="10" type="primary">Lrp6</name>
    <name evidence="10" type="ORF">AWC38_SpisGene22825</name>
</gene>
<keyword evidence="4 6" id="KW-1015">Disulfide bond</keyword>
<dbReference type="PROSITE" id="PS50923">
    <property type="entry name" value="SUSHI"/>
    <property type="match status" value="4"/>
</dbReference>